<proteinExistence type="predicted"/>
<evidence type="ECO:0008006" key="12">
    <source>
        <dbReference type="Google" id="ProtNLM"/>
    </source>
</evidence>
<evidence type="ECO:0000256" key="5">
    <source>
        <dbReference type="ARBA" id="ARBA00023136"/>
    </source>
</evidence>
<dbReference type="FunFam" id="2.10.60.10:FF:000003">
    <property type="entry name" value="lymphocyte antigen 6E isoform X1"/>
    <property type="match status" value="1"/>
</dbReference>
<protein>
    <recommendedName>
        <fullName evidence="12">UPAR/Ly6 domain-containing protein</fullName>
    </recommendedName>
</protein>
<feature type="signal peptide" evidence="7">
    <location>
        <begin position="1"/>
        <end position="22"/>
    </location>
</feature>
<keyword evidence="4 7" id="KW-0732">Signal</keyword>
<reference evidence="10 11" key="1">
    <citation type="submission" date="2013-03" db="EMBL/GenBank/DDBJ databases">
        <authorList>
            <person name="Warren W."/>
            <person name="Wilson R.K."/>
        </authorList>
    </citation>
    <scope>NUCLEOTIDE SEQUENCE</scope>
</reference>
<dbReference type="Pfam" id="PF00021">
    <property type="entry name" value="UPAR_LY6"/>
    <property type="match status" value="1"/>
</dbReference>
<keyword evidence="3" id="KW-0449">Lipoprotein</keyword>
<evidence type="ECO:0000256" key="3">
    <source>
        <dbReference type="ARBA" id="ARBA00022622"/>
    </source>
</evidence>
<keyword evidence="3" id="KW-0336">GPI-anchor</keyword>
<evidence type="ECO:0000256" key="2">
    <source>
        <dbReference type="ARBA" id="ARBA00022475"/>
    </source>
</evidence>
<accession>A0A7N9D041</accession>
<keyword evidence="5" id="KW-0472">Membrane</keyword>
<dbReference type="AlphaFoldDB" id="A0A7N9D041"/>
<evidence type="ECO:0000313" key="11">
    <source>
        <dbReference type="Proteomes" id="UP000233100"/>
    </source>
</evidence>
<keyword evidence="6" id="KW-0325">Glycoprotein</keyword>
<feature type="domain" description="Snake toxin/toxin-like" evidence="9">
    <location>
        <begin position="23"/>
        <end position="57"/>
    </location>
</feature>
<evidence type="ECO:0000256" key="7">
    <source>
        <dbReference type="SAM" id="SignalP"/>
    </source>
</evidence>
<evidence type="ECO:0000256" key="1">
    <source>
        <dbReference type="ARBA" id="ARBA00004609"/>
    </source>
</evidence>
<dbReference type="GeneTree" id="ENSGT00940000162933"/>
<dbReference type="Proteomes" id="UP000233100">
    <property type="component" value="Chromosome 8"/>
</dbReference>
<comment type="subcellular location">
    <subcellularLocation>
        <location evidence="1">Cell membrane</location>
        <topology evidence="1">Lipid-anchor</topology>
        <topology evidence="1">GPI-anchor</topology>
    </subcellularLocation>
</comment>
<evidence type="ECO:0000256" key="6">
    <source>
        <dbReference type="ARBA" id="ARBA00023180"/>
    </source>
</evidence>
<keyword evidence="11" id="KW-1185">Reference proteome</keyword>
<keyword evidence="2" id="KW-1003">Cell membrane</keyword>
<evidence type="ECO:0000313" key="10">
    <source>
        <dbReference type="Ensembl" id="ENSMFAP00000055414.1"/>
    </source>
</evidence>
<dbReference type="PROSITE" id="PS51257">
    <property type="entry name" value="PROKAR_LIPOPROTEIN"/>
    <property type="match status" value="1"/>
</dbReference>
<dbReference type="GeneID" id="123566754"/>
<dbReference type="RefSeq" id="XP_065375785.1">
    <property type="nucleotide sequence ID" value="XM_065519713.1"/>
</dbReference>
<dbReference type="InterPro" id="IPR035076">
    <property type="entry name" value="Toxin/TOLIP"/>
</dbReference>
<dbReference type="GO" id="GO:0098552">
    <property type="term" value="C:side of membrane"/>
    <property type="evidence" value="ECO:0007669"/>
    <property type="project" value="UniProtKB-KW"/>
</dbReference>
<dbReference type="Gene3D" id="2.10.60.10">
    <property type="entry name" value="CD59"/>
    <property type="match status" value="2"/>
</dbReference>
<dbReference type="SUPFAM" id="SSF57302">
    <property type="entry name" value="Snake toxin-like"/>
    <property type="match status" value="2"/>
</dbReference>
<dbReference type="Pfam" id="PF00087">
    <property type="entry name" value="Toxin_TOLIP"/>
    <property type="match status" value="1"/>
</dbReference>
<dbReference type="InterPro" id="IPR016054">
    <property type="entry name" value="LY6_UPA_recep-like"/>
</dbReference>
<feature type="chain" id="PRO_5031426340" description="UPAR/Ly6 domain-containing protein" evidence="7">
    <location>
        <begin position="23"/>
        <end position="143"/>
    </location>
</feature>
<dbReference type="InterPro" id="IPR051110">
    <property type="entry name" value="Ly-6/neurotoxin-like_GPI-ap"/>
</dbReference>
<reference evidence="10" key="2">
    <citation type="submission" date="2025-08" db="UniProtKB">
        <authorList>
            <consortium name="Ensembl"/>
        </authorList>
    </citation>
    <scope>IDENTIFICATION</scope>
</reference>
<evidence type="ECO:0000256" key="4">
    <source>
        <dbReference type="ARBA" id="ARBA00022729"/>
    </source>
</evidence>
<dbReference type="GO" id="GO:0005886">
    <property type="term" value="C:plasma membrane"/>
    <property type="evidence" value="ECO:0007669"/>
    <property type="project" value="UniProtKB-SubCell"/>
</dbReference>
<dbReference type="Ensembl" id="ENSMFAT00000076464.1">
    <property type="protein sequence ID" value="ENSMFAP00000055414.1"/>
    <property type="gene ID" value="ENSMFAG00000042555.2"/>
</dbReference>
<evidence type="ECO:0000259" key="8">
    <source>
        <dbReference type="Pfam" id="PF00021"/>
    </source>
</evidence>
<reference evidence="10" key="3">
    <citation type="submission" date="2025-09" db="UniProtKB">
        <authorList>
            <consortium name="Ensembl"/>
        </authorList>
    </citation>
    <scope>IDENTIFICATION</scope>
</reference>
<feature type="domain" description="UPAR/Ly6" evidence="8">
    <location>
        <begin position="62"/>
        <end position="141"/>
    </location>
</feature>
<evidence type="ECO:0000259" key="9">
    <source>
        <dbReference type="Pfam" id="PF00087"/>
    </source>
</evidence>
<name>A0A7N9D041_MACFA</name>
<dbReference type="PANTHER" id="PTHR16983">
    <property type="entry name" value="UPAR/LY6 DOMAIN-CONTAINING PROTEIN"/>
    <property type="match status" value="1"/>
</dbReference>
<dbReference type="PANTHER" id="PTHR16983:SF16">
    <property type="entry name" value="UPAR_LY6 DOMAIN-CONTAINING PROTEIN"/>
    <property type="match status" value="1"/>
</dbReference>
<dbReference type="InterPro" id="IPR045860">
    <property type="entry name" value="Snake_toxin-like_sf"/>
</dbReference>
<sequence>MRGMRLALLALVLAACGELAPALHCYVCLEPTGVSDCNTIATCTMNETMCKTTLYSREIGEALKCYTCEQPMVSAACKTITYCKPEDTACMTTLVTVEAEFPFNQSPVVTRSCSRSCMATDPDSIGAAHLIYCCFRDLCNSEL</sequence>
<organism evidence="10 11">
    <name type="scientific">Macaca fascicularis</name>
    <name type="common">Crab-eating macaque</name>
    <name type="synonym">Cynomolgus monkey</name>
    <dbReference type="NCBI Taxonomy" id="9541"/>
    <lineage>
        <taxon>Eukaryota</taxon>
        <taxon>Metazoa</taxon>
        <taxon>Chordata</taxon>
        <taxon>Craniata</taxon>
        <taxon>Vertebrata</taxon>
        <taxon>Euteleostomi</taxon>
        <taxon>Mammalia</taxon>
        <taxon>Eutheria</taxon>
        <taxon>Euarchontoglires</taxon>
        <taxon>Primates</taxon>
        <taxon>Haplorrhini</taxon>
        <taxon>Catarrhini</taxon>
        <taxon>Cercopithecidae</taxon>
        <taxon>Cercopithecinae</taxon>
        <taxon>Macaca</taxon>
    </lineage>
</organism>